<dbReference type="EMBL" id="BAABRI010000019">
    <property type="protein sequence ID" value="GAA5484029.1"/>
    <property type="molecule type" value="Genomic_DNA"/>
</dbReference>
<gene>
    <name evidence="1" type="ORF">Hsar01_03267</name>
</gene>
<protein>
    <recommendedName>
        <fullName evidence="3">Plasmid related protein</fullName>
    </recommendedName>
</protein>
<evidence type="ECO:0008006" key="3">
    <source>
        <dbReference type="Google" id="ProtNLM"/>
    </source>
</evidence>
<name>A0ABP9URP8_9BACT</name>
<keyword evidence="2" id="KW-1185">Reference proteome</keyword>
<dbReference type="Proteomes" id="UP001476282">
    <property type="component" value="Unassembled WGS sequence"/>
</dbReference>
<evidence type="ECO:0000313" key="2">
    <source>
        <dbReference type="Proteomes" id="UP001476282"/>
    </source>
</evidence>
<sequence>MNEPKFPLGQIVTTPAALEAIDPEDMRSSLARHAAADWGDLCEEDRTENEISLRNDLRIFSVYRDRKGVKFWIITEADRSSTCILLPTDY</sequence>
<reference evidence="1 2" key="1">
    <citation type="submission" date="2024-02" db="EMBL/GenBank/DDBJ databases">
        <title>Haloferula sargassicola NBRC 104335.</title>
        <authorList>
            <person name="Ichikawa N."/>
            <person name="Katano-Makiyama Y."/>
            <person name="Hidaka K."/>
        </authorList>
    </citation>
    <scope>NUCLEOTIDE SEQUENCE [LARGE SCALE GENOMIC DNA]</scope>
    <source>
        <strain evidence="1 2">NBRC 104335</strain>
    </source>
</reference>
<proteinExistence type="predicted"/>
<dbReference type="RefSeq" id="WP_353568128.1">
    <property type="nucleotide sequence ID" value="NZ_BAABRI010000019.1"/>
</dbReference>
<comment type="caution">
    <text evidence="1">The sequence shown here is derived from an EMBL/GenBank/DDBJ whole genome shotgun (WGS) entry which is preliminary data.</text>
</comment>
<evidence type="ECO:0000313" key="1">
    <source>
        <dbReference type="EMBL" id="GAA5484029.1"/>
    </source>
</evidence>
<organism evidence="1 2">
    <name type="scientific">Haloferula sargassicola</name>
    <dbReference type="NCBI Taxonomy" id="490096"/>
    <lineage>
        <taxon>Bacteria</taxon>
        <taxon>Pseudomonadati</taxon>
        <taxon>Verrucomicrobiota</taxon>
        <taxon>Verrucomicrobiia</taxon>
        <taxon>Verrucomicrobiales</taxon>
        <taxon>Verrucomicrobiaceae</taxon>
        <taxon>Haloferula</taxon>
    </lineage>
</organism>
<accession>A0ABP9URP8</accession>